<reference evidence="7" key="1">
    <citation type="submission" date="2020-01" db="EMBL/GenBank/DDBJ databases">
        <authorList>
            <consortium name="DOE Joint Genome Institute"/>
            <person name="Haridas S."/>
            <person name="Albert R."/>
            <person name="Binder M."/>
            <person name="Bloem J."/>
            <person name="Labutti K."/>
            <person name="Salamov A."/>
            <person name="Andreopoulos B."/>
            <person name="Baker S.E."/>
            <person name="Barry K."/>
            <person name="Bills G."/>
            <person name="Bluhm B.H."/>
            <person name="Cannon C."/>
            <person name="Castanera R."/>
            <person name="Culley D.E."/>
            <person name="Daum C."/>
            <person name="Ezra D."/>
            <person name="Gonzalez J.B."/>
            <person name="Henrissat B."/>
            <person name="Kuo A."/>
            <person name="Liang C."/>
            <person name="Lipzen A."/>
            <person name="Lutzoni F."/>
            <person name="Magnuson J."/>
            <person name="Mondo S."/>
            <person name="Nolan M."/>
            <person name="Ohm R."/>
            <person name="Pangilinan J."/>
            <person name="Park H.-J."/>
            <person name="Ramirez L."/>
            <person name="Alfaro M."/>
            <person name="Sun H."/>
            <person name="Tritt A."/>
            <person name="Yoshinaga Y."/>
            <person name="Zwiers L.-H."/>
            <person name="Turgeon B.G."/>
            <person name="Goodwin S.B."/>
            <person name="Spatafora J.W."/>
            <person name="Crous P.W."/>
            <person name="Grigoriev I.V."/>
        </authorList>
    </citation>
    <scope>NUCLEOTIDE SEQUENCE</scope>
    <source>
        <strain evidence="7">IPT5</strain>
    </source>
</reference>
<evidence type="ECO:0000256" key="2">
    <source>
        <dbReference type="ARBA" id="ARBA00005466"/>
    </source>
</evidence>
<evidence type="ECO:0000256" key="4">
    <source>
        <dbReference type="ARBA" id="ARBA00022827"/>
    </source>
</evidence>
<comment type="cofactor">
    <cofactor evidence="1">
        <name>FAD</name>
        <dbReference type="ChEBI" id="CHEBI:57692"/>
    </cofactor>
</comment>
<dbReference type="InterPro" id="IPR006094">
    <property type="entry name" value="Oxid_FAD_bind_N"/>
</dbReference>
<dbReference type="PROSITE" id="PS51387">
    <property type="entry name" value="FAD_PCMH"/>
    <property type="match status" value="1"/>
</dbReference>
<evidence type="ECO:0000256" key="5">
    <source>
        <dbReference type="ARBA" id="ARBA00023002"/>
    </source>
</evidence>
<organism evidence="7 8">
    <name type="scientific">Plenodomus tracheiphilus IPT5</name>
    <dbReference type="NCBI Taxonomy" id="1408161"/>
    <lineage>
        <taxon>Eukaryota</taxon>
        <taxon>Fungi</taxon>
        <taxon>Dikarya</taxon>
        <taxon>Ascomycota</taxon>
        <taxon>Pezizomycotina</taxon>
        <taxon>Dothideomycetes</taxon>
        <taxon>Pleosporomycetidae</taxon>
        <taxon>Pleosporales</taxon>
        <taxon>Pleosporineae</taxon>
        <taxon>Leptosphaeriaceae</taxon>
        <taxon>Plenodomus</taxon>
    </lineage>
</organism>
<dbReference type="OrthoDB" id="9996127at2759"/>
<gene>
    <name evidence="7" type="ORF">T440DRAFT_429083</name>
</gene>
<dbReference type="Gene3D" id="3.30.465.10">
    <property type="match status" value="1"/>
</dbReference>
<keyword evidence="8" id="KW-1185">Reference proteome</keyword>
<dbReference type="Pfam" id="PF01565">
    <property type="entry name" value="FAD_binding_4"/>
    <property type="match status" value="1"/>
</dbReference>
<dbReference type="Pfam" id="PF08031">
    <property type="entry name" value="BBE"/>
    <property type="match status" value="1"/>
</dbReference>
<dbReference type="InterPro" id="IPR036318">
    <property type="entry name" value="FAD-bd_PCMH-like_sf"/>
</dbReference>
<dbReference type="AlphaFoldDB" id="A0A6A7AZH6"/>
<comment type="similarity">
    <text evidence="2">Belongs to the oxygen-dependent FAD-linked oxidoreductase family.</text>
</comment>
<evidence type="ECO:0000313" key="7">
    <source>
        <dbReference type="EMBL" id="KAF2848224.1"/>
    </source>
</evidence>
<keyword evidence="4" id="KW-0274">FAD</keyword>
<feature type="domain" description="FAD-binding PCMH-type" evidence="6">
    <location>
        <begin position="53"/>
        <end position="224"/>
    </location>
</feature>
<evidence type="ECO:0000259" key="6">
    <source>
        <dbReference type="PROSITE" id="PS51387"/>
    </source>
</evidence>
<dbReference type="EMBL" id="MU006319">
    <property type="protein sequence ID" value="KAF2848224.1"/>
    <property type="molecule type" value="Genomic_DNA"/>
</dbReference>
<dbReference type="PANTHER" id="PTHR42973">
    <property type="entry name" value="BINDING OXIDOREDUCTASE, PUTATIVE (AFU_ORTHOLOGUE AFUA_1G17690)-RELATED"/>
    <property type="match status" value="1"/>
</dbReference>
<name>A0A6A7AZH6_9PLEO</name>
<keyword evidence="5" id="KW-0560">Oxidoreductase</keyword>
<keyword evidence="3" id="KW-0285">Flavoprotein</keyword>
<evidence type="ECO:0000256" key="1">
    <source>
        <dbReference type="ARBA" id="ARBA00001974"/>
    </source>
</evidence>
<evidence type="ECO:0000256" key="3">
    <source>
        <dbReference type="ARBA" id="ARBA00022630"/>
    </source>
</evidence>
<accession>A0A6A7AZH6</accession>
<dbReference type="SUPFAM" id="SSF56176">
    <property type="entry name" value="FAD-binding/transporter-associated domain-like"/>
    <property type="match status" value="1"/>
</dbReference>
<dbReference type="InterPro" id="IPR012951">
    <property type="entry name" value="BBE"/>
</dbReference>
<dbReference type="InterPro" id="IPR016166">
    <property type="entry name" value="FAD-bd_PCMH"/>
</dbReference>
<dbReference type="InterPro" id="IPR016169">
    <property type="entry name" value="FAD-bd_PCMH_sub2"/>
</dbReference>
<dbReference type="Gene3D" id="3.40.462.20">
    <property type="match status" value="1"/>
</dbReference>
<dbReference type="PANTHER" id="PTHR42973:SF9">
    <property type="entry name" value="FAD-BINDING PCMH-TYPE DOMAIN-CONTAINING PROTEIN-RELATED"/>
    <property type="match status" value="1"/>
</dbReference>
<evidence type="ECO:0000313" key="8">
    <source>
        <dbReference type="Proteomes" id="UP000799423"/>
    </source>
</evidence>
<protein>
    <submittedName>
        <fullName evidence="7">FAD-binding domain-containing protein</fullName>
    </submittedName>
</protein>
<proteinExistence type="inferred from homology"/>
<dbReference type="InterPro" id="IPR050416">
    <property type="entry name" value="FAD-linked_Oxidoreductase"/>
</dbReference>
<dbReference type="GO" id="GO:0016491">
    <property type="term" value="F:oxidoreductase activity"/>
    <property type="evidence" value="ECO:0007669"/>
    <property type="project" value="UniProtKB-KW"/>
</dbReference>
<sequence>MEPQHGADHFASPGHIIRSELFQRLSSEAQIHLPLDENRTKFDKANLRFTQYERPTYLAVVDPSCENDVIEVVKYAHEKGIPFTPRGGHHSVTTTMGRLQNGICINMRPINHMRWDPTQQHVTTGGGALTDEFVRFVHSLGMEVNVGSCPTTGVIGVAFGAGLGRLQGKYGFLNDNMVSCKLVLADGSVITASKDSHSDLFWGIRGAGHNFGVALEATFQVYPQAHGGLHHTWDLEYTLDQCDQVFETLNSVHETMPAELAIFILWMRQSSGRKHIILVNLVWSGPAAGADPYVQRFESLGPVLNSGRKSVPWPELPFCTYKEMNKLFCKPEIWLQGPFKMMGAACVKKFDLKTTREFLESVKAMSEEWENRGWFSAMFECLPDQRVREIPNDATAFPWRGGSNHFLMLNATPKRMEDRAVFENHLDHWKQRFIDTSGYGRLQQYVSYGNGTSTYKDPLEALYGYEPWRLQRLRDLKQKYDPNNAFRWYQPIIES</sequence>
<dbReference type="Proteomes" id="UP000799423">
    <property type="component" value="Unassembled WGS sequence"/>
</dbReference>
<dbReference type="GO" id="GO:0071949">
    <property type="term" value="F:FAD binding"/>
    <property type="evidence" value="ECO:0007669"/>
    <property type="project" value="InterPro"/>
</dbReference>